<dbReference type="InterPro" id="IPR016181">
    <property type="entry name" value="Acyl_CoA_acyltransferase"/>
</dbReference>
<dbReference type="EC" id="2.3.-.-" evidence="2"/>
<dbReference type="CDD" id="cd04301">
    <property type="entry name" value="NAT_SF"/>
    <property type="match status" value="1"/>
</dbReference>
<protein>
    <submittedName>
        <fullName evidence="2">GNAT family N-acetyltransferase</fullName>
        <ecNumber evidence="2">2.3.-.-</ecNumber>
    </submittedName>
</protein>
<keyword evidence="2" id="KW-0808">Transferase</keyword>
<name>A0ABW4JJS0_9BACL</name>
<feature type="domain" description="N-acetyltransferase" evidence="1">
    <location>
        <begin position="11"/>
        <end position="139"/>
    </location>
</feature>
<reference evidence="3" key="1">
    <citation type="journal article" date="2019" name="Int. J. Syst. Evol. Microbiol.">
        <title>The Global Catalogue of Microorganisms (GCM) 10K type strain sequencing project: providing services to taxonomists for standard genome sequencing and annotation.</title>
        <authorList>
            <consortium name="The Broad Institute Genomics Platform"/>
            <consortium name="The Broad Institute Genome Sequencing Center for Infectious Disease"/>
            <person name="Wu L."/>
            <person name="Ma J."/>
        </authorList>
    </citation>
    <scope>NUCLEOTIDE SEQUENCE [LARGE SCALE GENOMIC DNA]</scope>
    <source>
        <strain evidence="3">CGMCC 1.12286</strain>
    </source>
</reference>
<dbReference type="RefSeq" id="WP_377944463.1">
    <property type="nucleotide sequence ID" value="NZ_JBHUCX010000069.1"/>
</dbReference>
<evidence type="ECO:0000259" key="1">
    <source>
        <dbReference type="PROSITE" id="PS51186"/>
    </source>
</evidence>
<keyword evidence="3" id="KW-1185">Reference proteome</keyword>
<sequence length="139" mass="16172">MELALNNGMKIHFRSYQDSDFIHIQALNRNEGWTNLADNDEGTKGAWEHSNVKMVVCVENEVVGYVRGLTDQHVTLYICELAIKEAFRGMGIGRTLLRYVHGFYPDTRMELLASSRSRSYYEHLGFRAFYGYRKTFAEY</sequence>
<dbReference type="PROSITE" id="PS51186">
    <property type="entry name" value="GNAT"/>
    <property type="match status" value="1"/>
</dbReference>
<dbReference type="EMBL" id="JBHUCX010000069">
    <property type="protein sequence ID" value="MFD1676561.1"/>
    <property type="molecule type" value="Genomic_DNA"/>
</dbReference>
<dbReference type="GO" id="GO:0016746">
    <property type="term" value="F:acyltransferase activity"/>
    <property type="evidence" value="ECO:0007669"/>
    <property type="project" value="UniProtKB-KW"/>
</dbReference>
<evidence type="ECO:0000313" key="3">
    <source>
        <dbReference type="Proteomes" id="UP001597079"/>
    </source>
</evidence>
<gene>
    <name evidence="2" type="ORF">ACFSB2_17835</name>
</gene>
<comment type="caution">
    <text evidence="2">The sequence shown here is derived from an EMBL/GenBank/DDBJ whole genome shotgun (WGS) entry which is preliminary data.</text>
</comment>
<organism evidence="2 3">
    <name type="scientific">Alicyclobacillus fodiniaquatilis</name>
    <dbReference type="NCBI Taxonomy" id="1661150"/>
    <lineage>
        <taxon>Bacteria</taxon>
        <taxon>Bacillati</taxon>
        <taxon>Bacillota</taxon>
        <taxon>Bacilli</taxon>
        <taxon>Bacillales</taxon>
        <taxon>Alicyclobacillaceae</taxon>
        <taxon>Alicyclobacillus</taxon>
    </lineage>
</organism>
<dbReference type="Gene3D" id="3.40.630.30">
    <property type="match status" value="1"/>
</dbReference>
<keyword evidence="2" id="KW-0012">Acyltransferase</keyword>
<dbReference type="Pfam" id="PF13508">
    <property type="entry name" value="Acetyltransf_7"/>
    <property type="match status" value="1"/>
</dbReference>
<proteinExistence type="predicted"/>
<evidence type="ECO:0000313" key="2">
    <source>
        <dbReference type="EMBL" id="MFD1676561.1"/>
    </source>
</evidence>
<accession>A0ABW4JJS0</accession>
<dbReference type="Proteomes" id="UP001597079">
    <property type="component" value="Unassembled WGS sequence"/>
</dbReference>
<dbReference type="InterPro" id="IPR000182">
    <property type="entry name" value="GNAT_dom"/>
</dbReference>
<dbReference type="SUPFAM" id="SSF55729">
    <property type="entry name" value="Acyl-CoA N-acyltransferases (Nat)"/>
    <property type="match status" value="1"/>
</dbReference>